<reference evidence="6" key="1">
    <citation type="submission" date="2018-01" db="EMBL/GenBank/DDBJ databases">
        <authorList>
            <person name="Mao J.F."/>
        </authorList>
    </citation>
    <scope>NUCLEOTIDE SEQUENCE</scope>
    <source>
        <strain evidence="6">Huo1</strain>
        <tissue evidence="6">Leaf</tissue>
    </source>
</reference>
<dbReference type="PANTHER" id="PTHR13673">
    <property type="entry name" value="ESOPHAGEAL CANCER ASSOCIATED PROTEIN"/>
    <property type="match status" value="1"/>
</dbReference>
<dbReference type="Proteomes" id="UP000298416">
    <property type="component" value="Unassembled WGS sequence"/>
</dbReference>
<dbReference type="GO" id="GO:0005768">
    <property type="term" value="C:endosome"/>
    <property type="evidence" value="ECO:0007669"/>
    <property type="project" value="UniProtKB-SubCell"/>
</dbReference>
<evidence type="ECO:0000256" key="2">
    <source>
        <dbReference type="ARBA" id="ARBA00010704"/>
    </source>
</evidence>
<dbReference type="GO" id="GO:0032456">
    <property type="term" value="P:endocytic recycling"/>
    <property type="evidence" value="ECO:0007669"/>
    <property type="project" value="InterPro"/>
</dbReference>
<dbReference type="EMBL" id="PNBA02000011">
    <property type="protein sequence ID" value="KAG6407518.1"/>
    <property type="molecule type" value="Genomic_DNA"/>
</dbReference>
<dbReference type="GO" id="GO:0015031">
    <property type="term" value="P:protein transport"/>
    <property type="evidence" value="ECO:0007669"/>
    <property type="project" value="UniProtKB-KW"/>
</dbReference>
<name>A0A8X8ZK34_SALSN</name>
<comment type="caution">
    <text evidence="6">The sequence shown here is derived from an EMBL/GenBank/DDBJ whole genome shotgun (WGS) entry which is preliminary data.</text>
</comment>
<comment type="similarity">
    <text evidence="2">Belongs to the VPS35L family.</text>
</comment>
<gene>
    <name evidence="6" type="ORF">SASPL_130510</name>
</gene>
<evidence type="ECO:0000256" key="4">
    <source>
        <dbReference type="ARBA" id="ARBA00022753"/>
    </source>
</evidence>
<dbReference type="InterPro" id="IPR029705">
    <property type="entry name" value="VPS35L"/>
</dbReference>
<dbReference type="AlphaFoldDB" id="A0A8X8ZK34"/>
<evidence type="ECO:0000313" key="7">
    <source>
        <dbReference type="Proteomes" id="UP000298416"/>
    </source>
</evidence>
<evidence type="ECO:0000313" key="6">
    <source>
        <dbReference type="EMBL" id="KAG6407518.1"/>
    </source>
</evidence>
<organism evidence="6">
    <name type="scientific">Salvia splendens</name>
    <name type="common">Scarlet sage</name>
    <dbReference type="NCBI Taxonomy" id="180675"/>
    <lineage>
        <taxon>Eukaryota</taxon>
        <taxon>Viridiplantae</taxon>
        <taxon>Streptophyta</taxon>
        <taxon>Embryophyta</taxon>
        <taxon>Tracheophyta</taxon>
        <taxon>Spermatophyta</taxon>
        <taxon>Magnoliopsida</taxon>
        <taxon>eudicotyledons</taxon>
        <taxon>Gunneridae</taxon>
        <taxon>Pentapetalae</taxon>
        <taxon>asterids</taxon>
        <taxon>lamiids</taxon>
        <taxon>Lamiales</taxon>
        <taxon>Lamiaceae</taxon>
        <taxon>Nepetoideae</taxon>
        <taxon>Mentheae</taxon>
        <taxon>Salviinae</taxon>
        <taxon>Salvia</taxon>
        <taxon>Salvia subgen. Calosphace</taxon>
        <taxon>core Calosphace</taxon>
    </lineage>
</organism>
<evidence type="ECO:0000256" key="3">
    <source>
        <dbReference type="ARBA" id="ARBA00022448"/>
    </source>
</evidence>
<evidence type="ECO:0000256" key="5">
    <source>
        <dbReference type="ARBA" id="ARBA00022927"/>
    </source>
</evidence>
<keyword evidence="4" id="KW-0967">Endosome</keyword>
<keyword evidence="5" id="KW-0653">Protein transport</keyword>
<keyword evidence="7" id="KW-1185">Reference proteome</keyword>
<sequence length="972" mass="108772">MGLEFRRRDYRAEELAHSLQRAPADTHPLSSSSLPLQLKVEECESEKDDFCDPLRVSDGSMAVSSSNVDCEDVSTEATAPSQLKTTKGWISYKKMLMQRFPVPKRSPMSVASGVHLKGSKAIEKSAKDLHSGGLDDDKNFDDEDVKVISQQEHLSKLHGLKDEINQYWCAGDHVTSLRLSIKASVPAVRSLMDSSAIQIYPTLFVLATDIMDMLGDLVWNRIKEKAEITEGRCSVTRICFFRLKTSMLVIYALMPKRPAITGSAKLDLFGSYFLACESSASLIVSGIQYHQDDSVTLTAVYHYLELALLPCWRFLHDHPETILKRLVEMTRGIADPLASAYCRLYLAQCSQRLSQHDTGFLIACINDLKLVLVRLTPARETVNGNLSGNSQLLLALVEPAIEYIIKCLFKDLKKMEISKMLLALGLSSNLSILSKNHSCISVVLHHILKELPVEYICSNAVELLHLIEITDDRSFDQIYSSLQSLNFNLLGHRLCELVPQVSNVYLLIDKFIQVLSCCANLHAYLMLADAYLDIILENHLGKLLNVILDGILERVRDERIGENELVILQSVFLKILTHFGDIEKILALNHFMDILDMMHGSARNSINMHILNMATRLNFCMSCAAYSVELVNKLLPRNGQIQDPIIIEVLLEVAQALYNGLDFSNMRKDEYQHPSRLISRFVYMVDHGIEVESHLRFLAQCRGAFSSINELQENLVHSSNNLAIRAMRDENSSISFVKSCLAFNEVTIPAIPANLRQLNLYIETAEVALLGGFVSHLDGLLNAAVNCLEMIDPVNVMQMAEDGDEAISLLCKLCGMLVMVPEPEVAYIPKRLLSFLNSQAWILPRMKARIFSAIVFLSAAQSQNQLLYHAVSGKVICNYQLFVGFPSDHQELLSLSRIALQGIVNCVMQESSKERGKLALESCNCVASSFMVSDETLEACSKLVEIAKSCYSADDKFLQSTLKFLNASQFHL</sequence>
<protein>
    <submittedName>
        <fullName evidence="6">Uncharacterized protein</fullName>
    </submittedName>
</protein>
<comment type="subcellular location">
    <subcellularLocation>
        <location evidence="1">Endosome</location>
    </subcellularLocation>
</comment>
<keyword evidence="3" id="KW-0813">Transport</keyword>
<accession>A0A8X8ZK34</accession>
<reference evidence="6" key="2">
    <citation type="submission" date="2020-08" db="EMBL/GenBank/DDBJ databases">
        <title>Plant Genome Project.</title>
        <authorList>
            <person name="Zhang R.-G."/>
        </authorList>
    </citation>
    <scope>NUCLEOTIDE SEQUENCE</scope>
    <source>
        <strain evidence="6">Huo1</strain>
        <tissue evidence="6">Leaf</tissue>
    </source>
</reference>
<dbReference type="PANTHER" id="PTHR13673:SF0">
    <property type="entry name" value="VPS35 ENDOSOMAL PROTEIN-SORTING FACTOR-LIKE"/>
    <property type="match status" value="1"/>
</dbReference>
<proteinExistence type="inferred from homology"/>
<evidence type="ECO:0000256" key="1">
    <source>
        <dbReference type="ARBA" id="ARBA00004177"/>
    </source>
</evidence>